<dbReference type="NCBIfam" id="NF033832">
    <property type="entry name" value="sce7726_fam"/>
    <property type="match status" value="1"/>
</dbReference>
<evidence type="ECO:0000313" key="2">
    <source>
        <dbReference type="Proteomes" id="UP001597362"/>
    </source>
</evidence>
<dbReference type="EMBL" id="JBHUHO010000030">
    <property type="protein sequence ID" value="MFD2116319.1"/>
    <property type="molecule type" value="Genomic_DNA"/>
</dbReference>
<name>A0ABW4YKZ4_9BACL</name>
<organism evidence="1 2">
    <name type="scientific">Paenibacillus yanchengensis</name>
    <dbReference type="NCBI Taxonomy" id="2035833"/>
    <lineage>
        <taxon>Bacteria</taxon>
        <taxon>Bacillati</taxon>
        <taxon>Bacillota</taxon>
        <taxon>Bacilli</taxon>
        <taxon>Bacillales</taxon>
        <taxon>Paenibacillaceae</taxon>
        <taxon>Paenibacillus</taxon>
    </lineage>
</organism>
<sequence>MRKEHQNEDDTLILDELALCQGDARIDIAVVNGSMSGYEIKSESDTLERLPKQSDTYNRVFDTVTIFTASRFIEEIEDIIPNWWGITKAEMEEEGIVHFFQHRIPEQNPNVDPFAITQLLWKEEALSILKERDLHKGYLSKPRQVLWKVIAESLELNDLKNEVRNKLKARTKWRVH</sequence>
<protein>
    <submittedName>
        <fullName evidence="1">Sce7726 family protein</fullName>
    </submittedName>
</protein>
<evidence type="ECO:0000313" key="1">
    <source>
        <dbReference type="EMBL" id="MFD2116319.1"/>
    </source>
</evidence>
<dbReference type="Proteomes" id="UP001597362">
    <property type="component" value="Unassembled WGS sequence"/>
</dbReference>
<accession>A0ABW4YKZ4</accession>
<proteinExistence type="predicted"/>
<dbReference type="RefSeq" id="WP_377772366.1">
    <property type="nucleotide sequence ID" value="NZ_JBHUHO010000030.1"/>
</dbReference>
<keyword evidence="2" id="KW-1185">Reference proteome</keyword>
<comment type="caution">
    <text evidence="1">The sequence shown here is derived from an EMBL/GenBank/DDBJ whole genome shotgun (WGS) entry which is preliminary data.</text>
</comment>
<gene>
    <name evidence="1" type="ORF">ACFSJH_11365</name>
</gene>
<reference evidence="2" key="1">
    <citation type="journal article" date="2019" name="Int. J. Syst. Evol. Microbiol.">
        <title>The Global Catalogue of Microorganisms (GCM) 10K type strain sequencing project: providing services to taxonomists for standard genome sequencing and annotation.</title>
        <authorList>
            <consortium name="The Broad Institute Genomics Platform"/>
            <consortium name="The Broad Institute Genome Sequencing Center for Infectious Disease"/>
            <person name="Wu L."/>
            <person name="Ma J."/>
        </authorList>
    </citation>
    <scope>NUCLEOTIDE SEQUENCE [LARGE SCALE GENOMIC DNA]</scope>
    <source>
        <strain evidence="2">GH52</strain>
    </source>
</reference>
<dbReference type="InterPro" id="IPR047729">
    <property type="entry name" value="Sce7726-like"/>
</dbReference>